<reference evidence="8" key="1">
    <citation type="submission" date="2020-10" db="EMBL/GenBank/DDBJ databases">
        <authorList>
            <person name="Gilroy R."/>
        </authorList>
    </citation>
    <scope>NUCLEOTIDE SEQUENCE</scope>
    <source>
        <strain evidence="8">ChiHjej13B12-12457</strain>
    </source>
</reference>
<feature type="transmembrane region" description="Helical" evidence="7">
    <location>
        <begin position="285"/>
        <end position="301"/>
    </location>
</feature>
<dbReference type="InterPro" id="IPR018383">
    <property type="entry name" value="UPF0324_pro"/>
</dbReference>
<reference evidence="8" key="2">
    <citation type="journal article" date="2021" name="PeerJ">
        <title>Extensive microbial diversity within the chicken gut microbiome revealed by metagenomics and culture.</title>
        <authorList>
            <person name="Gilroy R."/>
            <person name="Ravi A."/>
            <person name="Getino M."/>
            <person name="Pursley I."/>
            <person name="Horton D.L."/>
            <person name="Alikhan N.F."/>
            <person name="Baker D."/>
            <person name="Gharbi K."/>
            <person name="Hall N."/>
            <person name="Watson M."/>
            <person name="Adriaenssens E.M."/>
            <person name="Foster-Nyarko E."/>
            <person name="Jarju S."/>
            <person name="Secka A."/>
            <person name="Antonio M."/>
            <person name="Oren A."/>
            <person name="Chaudhuri R.R."/>
            <person name="La Ragione R."/>
            <person name="Hildebrand F."/>
            <person name="Pallen M.J."/>
        </authorList>
    </citation>
    <scope>NUCLEOTIDE SEQUENCE</scope>
    <source>
        <strain evidence="8">ChiHjej13B12-12457</strain>
    </source>
</reference>
<feature type="transmembrane region" description="Helical" evidence="7">
    <location>
        <begin position="158"/>
        <end position="177"/>
    </location>
</feature>
<keyword evidence="4 7" id="KW-0812">Transmembrane</keyword>
<dbReference type="PANTHER" id="PTHR30106:SF1">
    <property type="entry name" value="UPF0324 MEMBRANE PROTEIN FN0533"/>
    <property type="match status" value="1"/>
</dbReference>
<evidence type="ECO:0000256" key="1">
    <source>
        <dbReference type="ARBA" id="ARBA00004651"/>
    </source>
</evidence>
<gene>
    <name evidence="8" type="ORF">IAC94_05295</name>
</gene>
<feature type="transmembrane region" description="Helical" evidence="7">
    <location>
        <begin position="384"/>
        <end position="409"/>
    </location>
</feature>
<dbReference type="Pfam" id="PF03601">
    <property type="entry name" value="Cons_hypoth698"/>
    <property type="match status" value="1"/>
</dbReference>
<dbReference type="Proteomes" id="UP000886744">
    <property type="component" value="Unassembled WGS sequence"/>
</dbReference>
<evidence type="ECO:0000256" key="5">
    <source>
        <dbReference type="ARBA" id="ARBA00022989"/>
    </source>
</evidence>
<evidence type="ECO:0000313" key="9">
    <source>
        <dbReference type="Proteomes" id="UP000886744"/>
    </source>
</evidence>
<feature type="transmembrane region" description="Helical" evidence="7">
    <location>
        <begin position="12"/>
        <end position="29"/>
    </location>
</feature>
<evidence type="ECO:0000256" key="6">
    <source>
        <dbReference type="ARBA" id="ARBA00023136"/>
    </source>
</evidence>
<evidence type="ECO:0000256" key="3">
    <source>
        <dbReference type="ARBA" id="ARBA00022475"/>
    </source>
</evidence>
<name>A0A9D1J6T8_9BACT</name>
<organism evidence="8 9">
    <name type="scientific">Candidatus Coprenecus avistercoris</name>
    <dbReference type="NCBI Taxonomy" id="2840730"/>
    <lineage>
        <taxon>Bacteria</taxon>
        <taxon>Pseudomonadati</taxon>
        <taxon>Bacteroidota</taxon>
        <taxon>Bacteroidia</taxon>
        <taxon>Bacteroidales</taxon>
        <taxon>Rikenellaceae</taxon>
        <taxon>Rikenellaceae incertae sedis</taxon>
        <taxon>Candidatus Coprenecus</taxon>
    </lineage>
</organism>
<feature type="transmembrane region" description="Helical" evidence="7">
    <location>
        <begin position="189"/>
        <end position="210"/>
    </location>
</feature>
<comment type="subcellular location">
    <subcellularLocation>
        <location evidence="1">Cell membrane</location>
        <topology evidence="1">Multi-pass membrane protein</topology>
    </subcellularLocation>
</comment>
<keyword evidence="3" id="KW-1003">Cell membrane</keyword>
<dbReference type="PANTHER" id="PTHR30106">
    <property type="entry name" value="INNER MEMBRANE PROTEIN YEIH-RELATED"/>
    <property type="match status" value="1"/>
</dbReference>
<sequence length="413" mass="44996">MKKWLRQFTSEDWIIVIAGAVILALAAAFPSSMPQMPKTIGTADSWLSALYMFVFILILTYATSAALRRPLRGIFLSLLVIFLLTFGAQLLAAVPFFKELGLEPVFFSVILGLLISNTVGVPQWMKAAIQSEFYIKIGIICLGSTILFKEVLESGAYGLAQSLIVVFTVWYFAFWLCRRMKIDPEMGTMLSSAVSICGVSAAIATCGVIKGDNKKLSYVISLVLIIAIPMMYLLPWLSRVMGLNEEVAGAWLGGTIDTTGAVAASGTLIGETAAKTAVIVKSSQNVLLGVAAFIISLLWSYRGTPSGQQEKVTAKVIWDRFPKFVVGFILASIVFSFCMDEATAKTVGAVTKGFQNTLFSIAFVCIGLETRFKDIFGKENRRPLYAFLIAQGFNIVVTLLVALLMFGLLKPML</sequence>
<comment type="caution">
    <text evidence="8">The sequence shown here is derived from an EMBL/GenBank/DDBJ whole genome shotgun (WGS) entry which is preliminary data.</text>
</comment>
<dbReference type="AlphaFoldDB" id="A0A9D1J6T8"/>
<keyword evidence="6 7" id="KW-0472">Membrane</keyword>
<feature type="transmembrane region" description="Helical" evidence="7">
    <location>
        <begin position="74"/>
        <end position="92"/>
    </location>
</feature>
<dbReference type="EMBL" id="DVHI01000067">
    <property type="protein sequence ID" value="HIR62918.1"/>
    <property type="molecule type" value="Genomic_DNA"/>
</dbReference>
<feature type="transmembrane region" description="Helical" evidence="7">
    <location>
        <begin position="321"/>
        <end position="342"/>
    </location>
</feature>
<evidence type="ECO:0000256" key="7">
    <source>
        <dbReference type="SAM" id="Phobius"/>
    </source>
</evidence>
<accession>A0A9D1J6T8</accession>
<feature type="transmembrane region" description="Helical" evidence="7">
    <location>
        <begin position="216"/>
        <end position="234"/>
    </location>
</feature>
<evidence type="ECO:0000256" key="4">
    <source>
        <dbReference type="ARBA" id="ARBA00022692"/>
    </source>
</evidence>
<dbReference type="GO" id="GO:0005886">
    <property type="term" value="C:plasma membrane"/>
    <property type="evidence" value="ECO:0007669"/>
    <property type="project" value="UniProtKB-SubCell"/>
</dbReference>
<evidence type="ECO:0000256" key="2">
    <source>
        <dbReference type="ARBA" id="ARBA00007977"/>
    </source>
</evidence>
<evidence type="ECO:0000313" key="8">
    <source>
        <dbReference type="EMBL" id="HIR62918.1"/>
    </source>
</evidence>
<feature type="transmembrane region" description="Helical" evidence="7">
    <location>
        <begin position="104"/>
        <end position="121"/>
    </location>
</feature>
<protein>
    <submittedName>
        <fullName evidence="8">Sulfate exporter family transporter</fullName>
    </submittedName>
</protein>
<proteinExistence type="inferred from homology"/>
<keyword evidence="5 7" id="KW-1133">Transmembrane helix</keyword>
<comment type="similarity">
    <text evidence="2">Belongs to the UPF0324 family.</text>
</comment>
<feature type="transmembrane region" description="Helical" evidence="7">
    <location>
        <begin position="49"/>
        <end position="67"/>
    </location>
</feature>